<reference evidence="5" key="2">
    <citation type="submission" date="2017-03" db="EMBL/GenBank/DDBJ databases">
        <title>Bacillus sp. V-88(T) DSM27956, whole genome shotgun sequencing project.</title>
        <authorList>
            <person name="Dastager S.G."/>
            <person name="Neurgaonkar P.S."/>
            <person name="Dharne M.S."/>
        </authorList>
    </citation>
    <scope>NUCLEOTIDE SEQUENCE [LARGE SCALE GENOMIC DNA]</scope>
    <source>
        <strain evidence="5">DSM 25145</strain>
    </source>
</reference>
<keyword evidence="5" id="KW-1185">Reference proteome</keyword>
<proteinExistence type="predicted"/>
<feature type="compositionally biased region" description="Basic and acidic residues" evidence="1">
    <location>
        <begin position="1"/>
        <end position="22"/>
    </location>
</feature>
<dbReference type="EMBL" id="FTLX01000004">
    <property type="protein sequence ID" value="SIQ88390.1"/>
    <property type="molecule type" value="Genomic_DNA"/>
</dbReference>
<name>A0A1N6WEJ0_9BACI</name>
<dbReference type="STRING" id="1017273.SAMN05443094_104140"/>
<organism evidence="3 4">
    <name type="scientific">Domibacillus enclensis</name>
    <dbReference type="NCBI Taxonomy" id="1017273"/>
    <lineage>
        <taxon>Bacteria</taxon>
        <taxon>Bacillati</taxon>
        <taxon>Bacillota</taxon>
        <taxon>Bacilli</taxon>
        <taxon>Bacillales</taxon>
        <taxon>Bacillaceae</taxon>
        <taxon>Domibacillus</taxon>
    </lineage>
</organism>
<evidence type="ECO:0000313" key="3">
    <source>
        <dbReference type="EMBL" id="SIQ88390.1"/>
    </source>
</evidence>
<evidence type="ECO:0000313" key="5">
    <source>
        <dbReference type="Proteomes" id="UP000215545"/>
    </source>
</evidence>
<dbReference type="AlphaFoldDB" id="A0A1N6WEJ0"/>
<feature type="compositionally biased region" description="Basic and acidic residues" evidence="1">
    <location>
        <begin position="30"/>
        <end position="41"/>
    </location>
</feature>
<accession>A0A1N6WEJ0</accession>
<sequence>MFFKKSSDEKSAKEIEKSEKRYQKEKKKRERADRRDEKLSKLETKLNSLQEKQEQNQMENLNIIGVKIQHISGYPKIKAGKDVRILPGNETGKLRIDSILFRVKGVDWGEKTKRSGGKAAVGTIVGTVLAPGVGTVAGAAIGGRRRDDSILTMQIEDDLNITYTAYFRCNNEEYQQILKMFSNSI</sequence>
<dbReference type="Proteomes" id="UP000215545">
    <property type="component" value="Unassembled WGS sequence"/>
</dbReference>
<gene>
    <name evidence="2" type="ORF">B1B05_09925</name>
    <name evidence="3" type="ORF">SAMN05443094_104140</name>
</gene>
<reference evidence="2" key="3">
    <citation type="submission" date="2017-03" db="EMBL/GenBank/DDBJ databases">
        <authorList>
            <person name="Dastager S.G."/>
            <person name="Neurgaonkar P.S."/>
            <person name="Dharne M.S."/>
        </authorList>
    </citation>
    <scope>NUCLEOTIDE SEQUENCE</scope>
    <source>
        <strain evidence="2">DSM 25145</strain>
    </source>
</reference>
<evidence type="ECO:0000313" key="4">
    <source>
        <dbReference type="Proteomes" id="UP000186385"/>
    </source>
</evidence>
<evidence type="ECO:0000313" key="2">
    <source>
        <dbReference type="EMBL" id="OXS77915.1"/>
    </source>
</evidence>
<dbReference type="Proteomes" id="UP000186385">
    <property type="component" value="Unassembled WGS sequence"/>
</dbReference>
<protein>
    <submittedName>
        <fullName evidence="3">Uncharacterized protein</fullName>
    </submittedName>
</protein>
<reference evidence="3 4" key="1">
    <citation type="submission" date="2017-01" db="EMBL/GenBank/DDBJ databases">
        <authorList>
            <person name="Mah S.A."/>
            <person name="Swanson W.J."/>
            <person name="Moy G.W."/>
            <person name="Vacquier V.D."/>
        </authorList>
    </citation>
    <scope>NUCLEOTIDE SEQUENCE [LARGE SCALE GENOMIC DNA]</scope>
    <source>
        <strain evidence="3 4">NIO-1016</strain>
    </source>
</reference>
<dbReference type="RefSeq" id="WP_045850553.1">
    <property type="nucleotide sequence ID" value="NZ_FTLX01000004.1"/>
</dbReference>
<dbReference type="EMBL" id="MWSK01000004">
    <property type="protein sequence ID" value="OXS77915.1"/>
    <property type="molecule type" value="Genomic_DNA"/>
</dbReference>
<feature type="region of interest" description="Disordered" evidence="1">
    <location>
        <begin position="1"/>
        <end position="41"/>
    </location>
</feature>
<evidence type="ECO:0000256" key="1">
    <source>
        <dbReference type="SAM" id="MobiDB-lite"/>
    </source>
</evidence>